<dbReference type="STRING" id="45351.A7SR85"/>
<dbReference type="InterPro" id="IPR027417">
    <property type="entry name" value="P-loop_NTPase"/>
</dbReference>
<dbReference type="Pfam" id="PF01467">
    <property type="entry name" value="CTP_transf_like"/>
    <property type="match status" value="1"/>
</dbReference>
<evidence type="ECO:0000256" key="20">
    <source>
        <dbReference type="ARBA" id="ARBA00066359"/>
    </source>
</evidence>
<keyword evidence="5" id="KW-0963">Cytoplasm</keyword>
<keyword evidence="6" id="KW-0597">Phosphoprotein</keyword>
<dbReference type="NCBIfam" id="TIGR00152">
    <property type="entry name" value="dephospho-CoA kinase"/>
    <property type="match status" value="1"/>
</dbReference>
<evidence type="ECO:0000256" key="18">
    <source>
        <dbReference type="ARBA" id="ARBA00060696"/>
    </source>
</evidence>
<dbReference type="eggNOG" id="KOG3351">
    <property type="taxonomic scope" value="Eukaryota"/>
</dbReference>
<dbReference type="HOGENOM" id="CLU_027827_2_1_1"/>
<dbReference type="OrthoDB" id="330671at2759"/>
<comment type="catalytic activity">
    <reaction evidence="14">
        <text>(R)-4'-phosphopantetheine + ATP + H(+) = 3'-dephospho-CoA + diphosphate</text>
        <dbReference type="Rhea" id="RHEA:19801"/>
        <dbReference type="ChEBI" id="CHEBI:15378"/>
        <dbReference type="ChEBI" id="CHEBI:30616"/>
        <dbReference type="ChEBI" id="CHEBI:33019"/>
        <dbReference type="ChEBI" id="CHEBI:57328"/>
        <dbReference type="ChEBI" id="CHEBI:61723"/>
        <dbReference type="EC" id="2.7.7.3"/>
    </reaction>
    <physiologicalReaction direction="left-to-right" evidence="14">
        <dbReference type="Rhea" id="RHEA:19802"/>
    </physiologicalReaction>
</comment>
<feature type="domain" description="Cytidyltransferase-like" evidence="22">
    <location>
        <begin position="145"/>
        <end position="264"/>
    </location>
</feature>
<keyword evidence="7" id="KW-0808">Transferase</keyword>
<dbReference type="eggNOG" id="KOG3220">
    <property type="taxonomic scope" value="Eukaryota"/>
</dbReference>
<name>A7SR85_NEMVE</name>
<comment type="catalytic activity">
    <reaction evidence="15">
        <text>3'-dephospho-CoA + ATP = ADP + CoA + H(+)</text>
        <dbReference type="Rhea" id="RHEA:18245"/>
        <dbReference type="ChEBI" id="CHEBI:15378"/>
        <dbReference type="ChEBI" id="CHEBI:30616"/>
        <dbReference type="ChEBI" id="CHEBI:57287"/>
        <dbReference type="ChEBI" id="CHEBI:57328"/>
        <dbReference type="ChEBI" id="CHEBI:456216"/>
        <dbReference type="EC" id="2.7.1.24"/>
    </reaction>
    <physiologicalReaction direction="left-to-right" evidence="15">
        <dbReference type="Rhea" id="RHEA:18246"/>
    </physiologicalReaction>
</comment>
<gene>
    <name evidence="23" type="ORF">NEMVEDRAFT_v1g246895</name>
</gene>
<proteinExistence type="inferred from homology"/>
<dbReference type="GO" id="GO:0005759">
    <property type="term" value="C:mitochondrial matrix"/>
    <property type="evidence" value="ECO:0007669"/>
    <property type="project" value="UniProtKB-SubCell"/>
</dbReference>
<dbReference type="InterPro" id="IPR004821">
    <property type="entry name" value="Cyt_trans-like"/>
</dbReference>
<keyword evidence="12" id="KW-0496">Mitochondrion</keyword>
<dbReference type="SUPFAM" id="SSF52374">
    <property type="entry name" value="Nucleotidylyl transferase"/>
    <property type="match status" value="1"/>
</dbReference>
<dbReference type="CDD" id="cd02022">
    <property type="entry name" value="DPCK"/>
    <property type="match status" value="1"/>
</dbReference>
<evidence type="ECO:0000256" key="7">
    <source>
        <dbReference type="ARBA" id="ARBA00022679"/>
    </source>
</evidence>
<evidence type="ECO:0000256" key="15">
    <source>
        <dbReference type="ARBA" id="ARBA00051912"/>
    </source>
</evidence>
<dbReference type="GO" id="GO:0005524">
    <property type="term" value="F:ATP binding"/>
    <property type="evidence" value="ECO:0007669"/>
    <property type="project" value="UniProtKB-KW"/>
</dbReference>
<dbReference type="SUPFAM" id="SSF52540">
    <property type="entry name" value="P-loop containing nucleoside triphosphate hydrolases"/>
    <property type="match status" value="1"/>
</dbReference>
<dbReference type="KEGG" id="nve:5504992"/>
<keyword evidence="8" id="KW-0548">Nucleotidyltransferase</keyword>
<dbReference type="PANTHER" id="PTHR10695:SF46">
    <property type="entry name" value="BIFUNCTIONAL COENZYME A SYNTHASE-RELATED"/>
    <property type="match status" value="1"/>
</dbReference>
<evidence type="ECO:0000256" key="8">
    <source>
        <dbReference type="ARBA" id="ARBA00022695"/>
    </source>
</evidence>
<dbReference type="OMA" id="EIHCHEV"/>
<evidence type="ECO:0000259" key="22">
    <source>
        <dbReference type="Pfam" id="PF01467"/>
    </source>
</evidence>
<dbReference type="Gene3D" id="3.40.50.300">
    <property type="entry name" value="P-loop containing nucleotide triphosphate hydrolases"/>
    <property type="match status" value="1"/>
</dbReference>
<keyword evidence="10" id="KW-0418">Kinase</keyword>
<comment type="subunit">
    <text evidence="3">Monomer.</text>
</comment>
<comment type="pathway">
    <text evidence="17">Cofactor biosynthesis; coenzyme A biosynthesis; CoA from (R)-pantothenate: step 4/5.</text>
</comment>
<comment type="pathway">
    <text evidence="18">Cofactor biosynthesis; coenzyme A biosynthesis; CoA from (R)-pantothenate: step 5/5.</text>
</comment>
<dbReference type="Proteomes" id="UP000001593">
    <property type="component" value="Unassembled WGS sequence"/>
</dbReference>
<dbReference type="EC" id="2.7.7.3" evidence="4"/>
<evidence type="ECO:0000256" key="14">
    <source>
        <dbReference type="ARBA" id="ARBA00051310"/>
    </source>
</evidence>
<evidence type="ECO:0000256" key="1">
    <source>
        <dbReference type="ARBA" id="ARBA00004305"/>
    </source>
</evidence>
<evidence type="ECO:0000256" key="2">
    <source>
        <dbReference type="ARBA" id="ARBA00004496"/>
    </source>
</evidence>
<dbReference type="PhylomeDB" id="A7SR85"/>
<comment type="subcellular location">
    <subcellularLocation>
        <location evidence="2">Cytoplasm</location>
    </subcellularLocation>
    <subcellularLocation>
        <location evidence="1">Mitochondrion matrix</location>
    </subcellularLocation>
</comment>
<evidence type="ECO:0000256" key="13">
    <source>
        <dbReference type="ARBA" id="ARBA00023268"/>
    </source>
</evidence>
<evidence type="ECO:0000256" key="6">
    <source>
        <dbReference type="ARBA" id="ARBA00022553"/>
    </source>
</evidence>
<dbReference type="InParanoid" id="A7SR85"/>
<protein>
    <recommendedName>
        <fullName evidence="21">Bifunctional coenzyme A synthase</fullName>
        <ecNumber evidence="20">2.7.1.24</ecNumber>
        <ecNumber evidence="4">2.7.7.3</ecNumber>
    </recommendedName>
</protein>
<evidence type="ECO:0000256" key="3">
    <source>
        <dbReference type="ARBA" id="ARBA00011245"/>
    </source>
</evidence>
<evidence type="ECO:0000256" key="10">
    <source>
        <dbReference type="ARBA" id="ARBA00022777"/>
    </source>
</evidence>
<dbReference type="HAMAP" id="MF_00376">
    <property type="entry name" value="Dephospho_CoA_kinase"/>
    <property type="match status" value="1"/>
</dbReference>
<dbReference type="GO" id="GO:0004140">
    <property type="term" value="F:dephospho-CoA kinase activity"/>
    <property type="evidence" value="ECO:0000318"/>
    <property type="project" value="GO_Central"/>
</dbReference>
<keyword evidence="24" id="KW-1185">Reference proteome</keyword>
<dbReference type="InterPro" id="IPR001977">
    <property type="entry name" value="Depp_CoAkinase"/>
</dbReference>
<dbReference type="GO" id="GO:0015937">
    <property type="term" value="P:coenzyme A biosynthetic process"/>
    <property type="evidence" value="ECO:0000318"/>
    <property type="project" value="GO_Central"/>
</dbReference>
<dbReference type="Pfam" id="PF01121">
    <property type="entry name" value="CoaE"/>
    <property type="match status" value="1"/>
</dbReference>
<dbReference type="Gene3D" id="3.40.50.620">
    <property type="entry name" value="HUPs"/>
    <property type="match status" value="1"/>
</dbReference>
<keyword evidence="9" id="KW-0547">Nucleotide-binding</keyword>
<sequence length="525" mass="58883">MFRCGLLVLSPACFRGRIPSLLELASREIKDVLYIDIYGSKNESLGRFYGFLADVYGVHSCGSLDVRVLQPEQKQCETRKLSHVPEVAFLRDFSTDVGLDLQTLKRHVQRRFPTLEAERVKIIEPIIKEREEKHWPEPKTYAETVLGGTFDHIHAGHRLLLSVSCLLCTKRITVGLADGPLLSKKVLKELMQTFDERKKIVEQFIEDISPDLHHNVVPITDPIGPSGTDPALECLIVSQETIKGGDFVNAARRERDLNDLDVHVLELVNEDVGDFVPGQESGEVKMSSTMERHKLLGTLLKPSKPWNTRSANEHSRPYVIGLTGGIASGKSSICRRLEGLGAKTINCDLLGHKAYLPGTKAFDEIVKVFGQDVMSSDGTINRKALGAIVFSDKSKLELLNNIVWPEIMRMVEDKILEYGDLGKKVCVIEAAVLLEAGWDRVMNEVWVSIIPEDEAILRMTTRDGMSEKQARQRLQAQMSNSERVNRANVVLSSLWVPDYTQKQVERAWNGLQERLNNNIGPQSAL</sequence>
<evidence type="ECO:0000256" key="9">
    <source>
        <dbReference type="ARBA" id="ARBA00022741"/>
    </source>
</evidence>
<evidence type="ECO:0000256" key="21">
    <source>
        <dbReference type="ARBA" id="ARBA00067394"/>
    </source>
</evidence>
<dbReference type="EMBL" id="DS469758">
    <property type="protein sequence ID" value="EDO33766.1"/>
    <property type="molecule type" value="Genomic_DNA"/>
</dbReference>
<evidence type="ECO:0000256" key="5">
    <source>
        <dbReference type="ARBA" id="ARBA00022490"/>
    </source>
</evidence>
<reference evidence="23 24" key="1">
    <citation type="journal article" date="2007" name="Science">
        <title>Sea anemone genome reveals ancestral eumetazoan gene repertoire and genomic organization.</title>
        <authorList>
            <person name="Putnam N.H."/>
            <person name="Srivastava M."/>
            <person name="Hellsten U."/>
            <person name="Dirks B."/>
            <person name="Chapman J."/>
            <person name="Salamov A."/>
            <person name="Terry A."/>
            <person name="Shapiro H."/>
            <person name="Lindquist E."/>
            <person name="Kapitonov V.V."/>
            <person name="Jurka J."/>
            <person name="Genikhovich G."/>
            <person name="Grigoriev I.V."/>
            <person name="Lucas S.M."/>
            <person name="Steele R.E."/>
            <person name="Finnerty J.R."/>
            <person name="Technau U."/>
            <person name="Martindale M.Q."/>
            <person name="Rokhsar D.S."/>
        </authorList>
    </citation>
    <scope>NUCLEOTIDE SEQUENCE [LARGE SCALE GENOMIC DNA]</scope>
    <source>
        <strain evidence="24">CH2 X CH6</strain>
    </source>
</reference>
<dbReference type="AlphaFoldDB" id="A7SR85"/>
<dbReference type="GO" id="GO:0004595">
    <property type="term" value="F:pantetheine-phosphate adenylyltransferase activity"/>
    <property type="evidence" value="ECO:0007669"/>
    <property type="project" value="UniProtKB-EC"/>
</dbReference>
<dbReference type="EC" id="2.7.1.24" evidence="20"/>
<comment type="similarity">
    <text evidence="19">In the central section; belongs to the eukaryotic CoaD family.</text>
</comment>
<dbReference type="PANTHER" id="PTHR10695">
    <property type="entry name" value="DEPHOSPHO-COA KINASE-RELATED"/>
    <property type="match status" value="1"/>
</dbReference>
<dbReference type="FunFam" id="3.40.50.300:FF:000899">
    <property type="entry name" value="Bifunctional coenzyme A synthase"/>
    <property type="match status" value="1"/>
</dbReference>
<dbReference type="PROSITE" id="PS51219">
    <property type="entry name" value="DPCK"/>
    <property type="match status" value="1"/>
</dbReference>
<keyword evidence="11" id="KW-0067">ATP-binding</keyword>
<evidence type="ECO:0000256" key="19">
    <source>
        <dbReference type="ARBA" id="ARBA00061673"/>
    </source>
</evidence>
<evidence type="ECO:0000256" key="11">
    <source>
        <dbReference type="ARBA" id="ARBA00022840"/>
    </source>
</evidence>
<evidence type="ECO:0000256" key="4">
    <source>
        <dbReference type="ARBA" id="ARBA00012392"/>
    </source>
</evidence>
<evidence type="ECO:0000313" key="23">
    <source>
        <dbReference type="EMBL" id="EDO33766.1"/>
    </source>
</evidence>
<accession>A7SR85</accession>
<dbReference type="FunFam" id="3.40.50.620:FF:000089">
    <property type="entry name" value="Bifunctional coenzyme A synthase"/>
    <property type="match status" value="1"/>
</dbReference>
<evidence type="ECO:0000256" key="16">
    <source>
        <dbReference type="ARBA" id="ARBA00059677"/>
    </source>
</evidence>
<evidence type="ECO:0000256" key="12">
    <source>
        <dbReference type="ARBA" id="ARBA00023128"/>
    </source>
</evidence>
<evidence type="ECO:0000313" key="24">
    <source>
        <dbReference type="Proteomes" id="UP000001593"/>
    </source>
</evidence>
<organism evidence="23 24">
    <name type="scientific">Nematostella vectensis</name>
    <name type="common">Starlet sea anemone</name>
    <dbReference type="NCBI Taxonomy" id="45351"/>
    <lineage>
        <taxon>Eukaryota</taxon>
        <taxon>Metazoa</taxon>
        <taxon>Cnidaria</taxon>
        <taxon>Anthozoa</taxon>
        <taxon>Hexacorallia</taxon>
        <taxon>Actiniaria</taxon>
        <taxon>Edwardsiidae</taxon>
        <taxon>Nematostella</taxon>
    </lineage>
</organism>
<evidence type="ECO:0000256" key="17">
    <source>
        <dbReference type="ARBA" id="ARBA00060565"/>
    </source>
</evidence>
<keyword evidence="13" id="KW-0511">Multifunctional enzyme</keyword>
<comment type="function">
    <text evidence="16">Bifunctional enzyme that catalyzes the fourth and fifth sequential steps of CoA biosynthetic pathway. The fourth reaction is catalyzed by the phosphopantetheine adenylyltransferase, coded by the coaD domain; the fifth reaction is catalyzed by the dephospho-CoA kinase, coded by the coaE domain. May act as a point of CoA biosynthesis regulation.</text>
</comment>
<dbReference type="InterPro" id="IPR014729">
    <property type="entry name" value="Rossmann-like_a/b/a_fold"/>
</dbReference>